<evidence type="ECO:0000259" key="2">
    <source>
        <dbReference type="SMART" id="SM00062"/>
    </source>
</evidence>
<dbReference type="AlphaFoldDB" id="A0A1Y6CT54"/>
<sequence>MMRLYLFLLAFAFSNIGFAKTITVAVGMSLAPYVIKDTKSGLELETAIEALKSQGIKLVPEFVSMKRLRMMVKKKKVDGALTVLENIGLPLYFTDTYVTYQNFAITTKKDIKIDSVSDLTKGRILAFQDAKVYLGAKYKDFVSQNTKYKETPIQIRQNEYLYKDKIDIVIADKLIFMHNNQSIPMEVRRSKNLHFHEIFKPNHYVAGFIDEEVRNAFNRGLKQIKANGTYNKIKAKYSYDI</sequence>
<dbReference type="SMART" id="SM00062">
    <property type="entry name" value="PBPb"/>
    <property type="match status" value="1"/>
</dbReference>
<evidence type="ECO:0000313" key="3">
    <source>
        <dbReference type="EMBL" id="SMF77451.1"/>
    </source>
</evidence>
<dbReference type="Proteomes" id="UP000192907">
    <property type="component" value="Unassembled WGS sequence"/>
</dbReference>
<evidence type="ECO:0000313" key="4">
    <source>
        <dbReference type="Proteomes" id="UP000192907"/>
    </source>
</evidence>
<accession>A0A1Y6CT54</accession>
<feature type="domain" description="Solute-binding protein family 3/N-terminal" evidence="2">
    <location>
        <begin position="21"/>
        <end position="241"/>
    </location>
</feature>
<dbReference type="PANTHER" id="PTHR35936">
    <property type="entry name" value="MEMBRANE-BOUND LYTIC MUREIN TRANSGLYCOSYLASE F"/>
    <property type="match status" value="1"/>
</dbReference>
<evidence type="ECO:0000256" key="1">
    <source>
        <dbReference type="ARBA" id="ARBA00022729"/>
    </source>
</evidence>
<reference evidence="4" key="1">
    <citation type="submission" date="2017-04" db="EMBL/GenBank/DDBJ databases">
        <authorList>
            <person name="Varghese N."/>
            <person name="Submissions S."/>
        </authorList>
    </citation>
    <scope>NUCLEOTIDE SEQUENCE [LARGE SCALE GENOMIC DNA]</scope>
    <source>
        <strain evidence="4">RKEM611</strain>
    </source>
</reference>
<dbReference type="Pfam" id="PF00497">
    <property type="entry name" value="SBP_bac_3"/>
    <property type="match status" value="1"/>
</dbReference>
<dbReference type="PANTHER" id="PTHR35936:SF19">
    <property type="entry name" value="AMINO-ACID-BINDING PROTEIN YXEM-RELATED"/>
    <property type="match status" value="1"/>
</dbReference>
<organism evidence="3 4">
    <name type="scientific">Pseudobacteriovorax antillogorgiicola</name>
    <dbReference type="NCBI Taxonomy" id="1513793"/>
    <lineage>
        <taxon>Bacteria</taxon>
        <taxon>Pseudomonadati</taxon>
        <taxon>Bdellovibrionota</taxon>
        <taxon>Oligoflexia</taxon>
        <taxon>Oligoflexales</taxon>
        <taxon>Pseudobacteriovoracaceae</taxon>
        <taxon>Pseudobacteriovorax</taxon>
    </lineage>
</organism>
<protein>
    <submittedName>
        <fullName evidence="3">Amino acid ABC transporter substrate-binding protein, PAAT family</fullName>
    </submittedName>
</protein>
<dbReference type="InterPro" id="IPR001638">
    <property type="entry name" value="Solute-binding_3/MltF_N"/>
</dbReference>
<name>A0A1Y6CT54_9BACT</name>
<dbReference type="EMBL" id="FWZT01000031">
    <property type="protein sequence ID" value="SMF77451.1"/>
    <property type="molecule type" value="Genomic_DNA"/>
</dbReference>
<dbReference type="OrthoDB" id="5296758at2"/>
<keyword evidence="4" id="KW-1185">Reference proteome</keyword>
<dbReference type="RefSeq" id="WP_132325104.1">
    <property type="nucleotide sequence ID" value="NZ_FWZT01000031.1"/>
</dbReference>
<proteinExistence type="predicted"/>
<gene>
    <name evidence="3" type="ORF">SAMN06296036_13147</name>
</gene>
<dbReference type="SUPFAM" id="SSF53850">
    <property type="entry name" value="Periplasmic binding protein-like II"/>
    <property type="match status" value="1"/>
</dbReference>
<dbReference type="STRING" id="1513793.SAMN06296036_13147"/>
<keyword evidence="1" id="KW-0732">Signal</keyword>
<dbReference type="Gene3D" id="3.40.190.10">
    <property type="entry name" value="Periplasmic binding protein-like II"/>
    <property type="match status" value="2"/>
</dbReference>